<dbReference type="Proteomes" id="UP001199919">
    <property type="component" value="Unassembled WGS sequence"/>
</dbReference>
<proteinExistence type="predicted"/>
<dbReference type="Pfam" id="PF13692">
    <property type="entry name" value="Glyco_trans_1_4"/>
    <property type="match status" value="1"/>
</dbReference>
<dbReference type="RefSeq" id="WP_232177271.1">
    <property type="nucleotide sequence ID" value="NZ_JAJPWV010000003.1"/>
</dbReference>
<dbReference type="PANTHER" id="PTHR12526:SF637">
    <property type="entry name" value="GLYCOSYLTRANSFERASE EPSF-RELATED"/>
    <property type="match status" value="1"/>
</dbReference>
<accession>A0ABS8U2K4</accession>
<organism evidence="2 3">
    <name type="scientific">Mucilaginibacter roseus</name>
    <dbReference type="NCBI Taxonomy" id="1528868"/>
    <lineage>
        <taxon>Bacteria</taxon>
        <taxon>Pseudomonadati</taxon>
        <taxon>Bacteroidota</taxon>
        <taxon>Sphingobacteriia</taxon>
        <taxon>Sphingobacteriales</taxon>
        <taxon>Sphingobacteriaceae</taxon>
        <taxon>Mucilaginibacter</taxon>
    </lineage>
</organism>
<sequence>MKVTLINTADAGGGAPAASMRLLKALVQNGVDVTMAVQQKLTAEQRVTATTGKRAAKAHFLLERLPFIAFEERDKTVRFAFSPANSGSNIAHHPAIQEADILHLHWTNSGYLSIKNLQQLLQLGKPVVWTLHDMWAFTGGCHYSNGCDHFMNQCGNCWMLRRPGQNDLSHKVWQRKFDGLKDAQNLHVVSCSKWLGNVSRSSGLLGTKPTVAIPNPIDIDIFSPKDKAIVRKRWGIDTDARIILFGAANINDRRKGITYLVEALHLLKQQIREASVQMVIFGKNKHFDTSILPFKVKELSIISAEADLAELYSAADVFVSPSLEDNLPNMIMESLACGTPVAAFNAGGIPDLIDHQQNGYLAEYKSAADLATGIKHLLFSEDKAGLSTSARKKVLDNFTNDIVAKQYINLYNSIL</sequence>
<comment type="caution">
    <text evidence="2">The sequence shown here is derived from an EMBL/GenBank/DDBJ whole genome shotgun (WGS) entry which is preliminary data.</text>
</comment>
<dbReference type="EMBL" id="JAJPWV010000003">
    <property type="protein sequence ID" value="MCD8740872.1"/>
    <property type="molecule type" value="Genomic_DNA"/>
</dbReference>
<gene>
    <name evidence="2" type="ORF">LT679_09695</name>
</gene>
<dbReference type="Pfam" id="PF13439">
    <property type="entry name" value="Glyco_transf_4"/>
    <property type="match status" value="1"/>
</dbReference>
<protein>
    <submittedName>
        <fullName evidence="2">Glycosyltransferase family 4 protein</fullName>
    </submittedName>
</protein>
<evidence type="ECO:0000313" key="2">
    <source>
        <dbReference type="EMBL" id="MCD8740872.1"/>
    </source>
</evidence>
<dbReference type="InterPro" id="IPR028098">
    <property type="entry name" value="Glyco_trans_4-like_N"/>
</dbReference>
<feature type="domain" description="Glycosyltransferase subfamily 4-like N-terminal" evidence="1">
    <location>
        <begin position="13"/>
        <end position="220"/>
    </location>
</feature>
<dbReference type="CDD" id="cd03825">
    <property type="entry name" value="GT4_WcaC-like"/>
    <property type="match status" value="1"/>
</dbReference>
<name>A0ABS8U2K4_9SPHI</name>
<dbReference type="PANTHER" id="PTHR12526">
    <property type="entry name" value="GLYCOSYLTRANSFERASE"/>
    <property type="match status" value="1"/>
</dbReference>
<evidence type="ECO:0000259" key="1">
    <source>
        <dbReference type="Pfam" id="PF13439"/>
    </source>
</evidence>
<reference evidence="2 3" key="1">
    <citation type="submission" date="2021-12" db="EMBL/GenBank/DDBJ databases">
        <title>Mucilaginibacter roseus genome.</title>
        <authorList>
            <person name="Ferreira J.R."/>
            <person name="Newman J.D."/>
        </authorList>
    </citation>
    <scope>NUCLEOTIDE SEQUENCE [LARGE SCALE GENOMIC DNA]</scope>
    <source>
        <strain evidence="2 3">LMG 28454</strain>
    </source>
</reference>
<keyword evidence="3" id="KW-1185">Reference proteome</keyword>
<dbReference type="Gene3D" id="3.40.50.2000">
    <property type="entry name" value="Glycogen Phosphorylase B"/>
    <property type="match status" value="2"/>
</dbReference>
<evidence type="ECO:0000313" key="3">
    <source>
        <dbReference type="Proteomes" id="UP001199919"/>
    </source>
</evidence>
<dbReference type="SUPFAM" id="SSF53756">
    <property type="entry name" value="UDP-Glycosyltransferase/glycogen phosphorylase"/>
    <property type="match status" value="1"/>
</dbReference>